<keyword evidence="6" id="KW-0472">Membrane</keyword>
<keyword evidence="12" id="KW-1185">Reference proteome</keyword>
<dbReference type="AlphaFoldDB" id="A0A3P8V7H0"/>
<dbReference type="InterPro" id="IPR007123">
    <property type="entry name" value="Gelsolin-like_dom"/>
</dbReference>
<evidence type="ECO:0000256" key="1">
    <source>
        <dbReference type="ARBA" id="ARBA00004170"/>
    </source>
</evidence>
<dbReference type="Gene3D" id="3.40.20.10">
    <property type="entry name" value="Severin"/>
    <property type="match status" value="4"/>
</dbReference>
<dbReference type="PANTHER" id="PTHR11977">
    <property type="entry name" value="VILLIN"/>
    <property type="match status" value="1"/>
</dbReference>
<dbReference type="GO" id="GO:0051016">
    <property type="term" value="P:barbed-end actin filament capping"/>
    <property type="evidence" value="ECO:0007669"/>
    <property type="project" value="TreeGrafter"/>
</dbReference>
<feature type="compositionally biased region" description="Polar residues" evidence="9">
    <location>
        <begin position="100"/>
        <end position="120"/>
    </location>
</feature>
<organism evidence="11 12">
    <name type="scientific">Cynoglossus semilaevis</name>
    <name type="common">Tongue sole</name>
    <dbReference type="NCBI Taxonomy" id="244447"/>
    <lineage>
        <taxon>Eukaryota</taxon>
        <taxon>Metazoa</taxon>
        <taxon>Chordata</taxon>
        <taxon>Craniata</taxon>
        <taxon>Vertebrata</taxon>
        <taxon>Euteleostomi</taxon>
        <taxon>Actinopterygii</taxon>
        <taxon>Neopterygii</taxon>
        <taxon>Teleostei</taxon>
        <taxon>Neoteleostei</taxon>
        <taxon>Acanthomorphata</taxon>
        <taxon>Carangaria</taxon>
        <taxon>Pleuronectiformes</taxon>
        <taxon>Pleuronectoidei</taxon>
        <taxon>Cynoglossidae</taxon>
        <taxon>Cynoglossinae</taxon>
        <taxon>Cynoglossus</taxon>
    </lineage>
</organism>
<proteinExistence type="inferred from homology"/>
<comment type="subcellular location">
    <subcellularLocation>
        <location evidence="2">Cytoplasm</location>
        <location evidence="2">Cytoskeleton</location>
    </subcellularLocation>
    <subcellularLocation>
        <location evidence="1">Membrane</location>
        <topology evidence="1">Peripheral membrane protein</topology>
    </subcellularLocation>
</comment>
<feature type="compositionally biased region" description="Acidic residues" evidence="9">
    <location>
        <begin position="123"/>
        <end position="136"/>
    </location>
</feature>
<reference evidence="11" key="3">
    <citation type="submission" date="2025-09" db="UniProtKB">
        <authorList>
            <consortium name="Ensembl"/>
        </authorList>
    </citation>
    <scope>IDENTIFICATION</scope>
</reference>
<dbReference type="CDD" id="cd11289">
    <property type="entry name" value="gelsolin_S2_like"/>
    <property type="match status" value="1"/>
</dbReference>
<keyword evidence="7" id="KW-0009">Actin-binding</keyword>
<protein>
    <submittedName>
        <fullName evidence="11">Supervillin d</fullName>
    </submittedName>
</protein>
<feature type="region of interest" description="Disordered" evidence="9">
    <location>
        <begin position="31"/>
        <end position="209"/>
    </location>
</feature>
<dbReference type="Proteomes" id="UP000265120">
    <property type="component" value="Chromosome 8"/>
</dbReference>
<dbReference type="GO" id="GO:0051014">
    <property type="term" value="P:actin filament severing"/>
    <property type="evidence" value="ECO:0007669"/>
    <property type="project" value="TreeGrafter"/>
</dbReference>
<dbReference type="Pfam" id="PF02209">
    <property type="entry name" value="VHP"/>
    <property type="match status" value="1"/>
</dbReference>
<dbReference type="GO" id="GO:0008154">
    <property type="term" value="P:actin polymerization or depolymerization"/>
    <property type="evidence" value="ECO:0007669"/>
    <property type="project" value="TreeGrafter"/>
</dbReference>
<dbReference type="CDD" id="cd11293">
    <property type="entry name" value="gelsolin_S4_like"/>
    <property type="match status" value="1"/>
</dbReference>
<dbReference type="SMART" id="SM00262">
    <property type="entry name" value="GEL"/>
    <property type="match status" value="3"/>
</dbReference>
<dbReference type="SUPFAM" id="SSF55753">
    <property type="entry name" value="Actin depolymerizing proteins"/>
    <property type="match status" value="4"/>
</dbReference>
<feature type="compositionally biased region" description="Basic and acidic residues" evidence="9">
    <location>
        <begin position="85"/>
        <end position="94"/>
    </location>
</feature>
<dbReference type="GO" id="GO:0051015">
    <property type="term" value="F:actin filament binding"/>
    <property type="evidence" value="ECO:0007669"/>
    <property type="project" value="InterPro"/>
</dbReference>
<evidence type="ECO:0000256" key="9">
    <source>
        <dbReference type="SAM" id="MobiDB-lite"/>
    </source>
</evidence>
<feature type="region of interest" description="Disordered" evidence="9">
    <location>
        <begin position="284"/>
        <end position="317"/>
    </location>
</feature>
<evidence type="ECO:0000256" key="4">
    <source>
        <dbReference type="ARBA" id="ARBA00022490"/>
    </source>
</evidence>
<reference evidence="11" key="2">
    <citation type="submission" date="2025-08" db="UniProtKB">
        <authorList>
            <consortium name="Ensembl"/>
        </authorList>
    </citation>
    <scope>IDENTIFICATION</scope>
</reference>
<dbReference type="FunFam" id="1.10.950.10:FF:000003">
    <property type="entry name" value="supervillin isoform X2"/>
    <property type="match status" value="1"/>
</dbReference>
<dbReference type="STRING" id="244447.ENSCSEP00000010049"/>
<dbReference type="GO" id="GO:0016020">
    <property type="term" value="C:membrane"/>
    <property type="evidence" value="ECO:0007669"/>
    <property type="project" value="UniProtKB-SubCell"/>
</dbReference>
<keyword evidence="5" id="KW-0677">Repeat</keyword>
<dbReference type="GO" id="GO:0005546">
    <property type="term" value="F:phosphatidylinositol-4,5-bisphosphate binding"/>
    <property type="evidence" value="ECO:0007669"/>
    <property type="project" value="TreeGrafter"/>
</dbReference>
<evidence type="ECO:0000256" key="6">
    <source>
        <dbReference type="ARBA" id="ARBA00023136"/>
    </source>
</evidence>
<evidence type="ECO:0000256" key="7">
    <source>
        <dbReference type="ARBA" id="ARBA00023203"/>
    </source>
</evidence>
<dbReference type="PROSITE" id="PS51089">
    <property type="entry name" value="HP"/>
    <property type="match status" value="1"/>
</dbReference>
<feature type="compositionally biased region" description="Low complexity" evidence="9">
    <location>
        <begin position="139"/>
        <end position="149"/>
    </location>
</feature>
<dbReference type="SMART" id="SM00153">
    <property type="entry name" value="VHP"/>
    <property type="match status" value="1"/>
</dbReference>
<dbReference type="InterPro" id="IPR007122">
    <property type="entry name" value="Villin/Gelsolin"/>
</dbReference>
<dbReference type="InterPro" id="IPR029006">
    <property type="entry name" value="ADF-H/Gelsolin-like_dom_sf"/>
</dbReference>
<evidence type="ECO:0000259" key="10">
    <source>
        <dbReference type="PROSITE" id="PS51089"/>
    </source>
</evidence>
<dbReference type="Ensembl" id="ENSCSET00000010172.1">
    <property type="protein sequence ID" value="ENSCSEP00000010049.1"/>
    <property type="gene ID" value="ENSCSEG00000006445.1"/>
</dbReference>
<dbReference type="InterPro" id="IPR036886">
    <property type="entry name" value="Villin_headpiece_dom_sf"/>
</dbReference>
<evidence type="ECO:0000256" key="3">
    <source>
        <dbReference type="ARBA" id="ARBA00008418"/>
    </source>
</evidence>
<feature type="compositionally biased region" description="Basic and acidic residues" evidence="9">
    <location>
        <begin position="305"/>
        <end position="317"/>
    </location>
</feature>
<dbReference type="GeneTree" id="ENSGT00940000166361"/>
<dbReference type="Gene3D" id="1.10.950.10">
    <property type="entry name" value="Villin headpiece domain"/>
    <property type="match status" value="1"/>
</dbReference>
<dbReference type="GO" id="GO:0005737">
    <property type="term" value="C:cytoplasm"/>
    <property type="evidence" value="ECO:0007669"/>
    <property type="project" value="TreeGrafter"/>
</dbReference>
<evidence type="ECO:0000256" key="8">
    <source>
        <dbReference type="ARBA" id="ARBA00023212"/>
    </source>
</evidence>
<feature type="domain" description="HP" evidence="10">
    <location>
        <begin position="1143"/>
        <end position="1206"/>
    </location>
</feature>
<keyword evidence="8" id="KW-0206">Cytoskeleton</keyword>
<dbReference type="InterPro" id="IPR003128">
    <property type="entry name" value="Villin_headpiece"/>
</dbReference>
<evidence type="ECO:0000313" key="11">
    <source>
        <dbReference type="Ensembl" id="ENSCSEP00000010049.1"/>
    </source>
</evidence>
<dbReference type="InParanoid" id="A0A3P8V7H0"/>
<evidence type="ECO:0000313" key="12">
    <source>
        <dbReference type="Proteomes" id="UP000265120"/>
    </source>
</evidence>
<dbReference type="GO" id="GO:0015629">
    <property type="term" value="C:actin cytoskeleton"/>
    <property type="evidence" value="ECO:0007669"/>
    <property type="project" value="TreeGrafter"/>
</dbReference>
<evidence type="ECO:0000256" key="5">
    <source>
        <dbReference type="ARBA" id="ARBA00022737"/>
    </source>
</evidence>
<comment type="similarity">
    <text evidence="3">Belongs to the villin/gelsolin family.</text>
</comment>
<accession>A0A3P8V7H0</accession>
<reference evidence="11 12" key="1">
    <citation type="journal article" date="2014" name="Nat. Genet.">
        <title>Whole-genome sequence of a flatfish provides insights into ZW sex chromosome evolution and adaptation to a benthic lifestyle.</title>
        <authorList>
            <person name="Chen S."/>
            <person name="Zhang G."/>
            <person name="Shao C."/>
            <person name="Huang Q."/>
            <person name="Liu G."/>
            <person name="Zhang P."/>
            <person name="Song W."/>
            <person name="An N."/>
            <person name="Chalopin D."/>
            <person name="Volff J.N."/>
            <person name="Hong Y."/>
            <person name="Li Q."/>
            <person name="Sha Z."/>
            <person name="Zhou H."/>
            <person name="Xie M."/>
            <person name="Yu Q."/>
            <person name="Liu Y."/>
            <person name="Xiang H."/>
            <person name="Wang N."/>
            <person name="Wu K."/>
            <person name="Yang C."/>
            <person name="Zhou Q."/>
            <person name="Liao X."/>
            <person name="Yang L."/>
            <person name="Hu Q."/>
            <person name="Zhang J."/>
            <person name="Meng L."/>
            <person name="Jin L."/>
            <person name="Tian Y."/>
            <person name="Lian J."/>
            <person name="Yang J."/>
            <person name="Miao G."/>
            <person name="Liu S."/>
            <person name="Liang Z."/>
            <person name="Yan F."/>
            <person name="Li Y."/>
            <person name="Sun B."/>
            <person name="Zhang H."/>
            <person name="Zhang J."/>
            <person name="Zhu Y."/>
            <person name="Du M."/>
            <person name="Zhao Y."/>
            <person name="Schartl M."/>
            <person name="Tang Q."/>
            <person name="Wang J."/>
        </authorList>
    </citation>
    <scope>NUCLEOTIDE SEQUENCE</scope>
</reference>
<evidence type="ECO:0000256" key="2">
    <source>
        <dbReference type="ARBA" id="ARBA00004245"/>
    </source>
</evidence>
<dbReference type="Pfam" id="PF00626">
    <property type="entry name" value="Gelsolin"/>
    <property type="match status" value="1"/>
</dbReference>
<dbReference type="PANTHER" id="PTHR11977:SF87">
    <property type="entry name" value="SUPERVILLIN ISOFORM X1"/>
    <property type="match status" value="1"/>
</dbReference>
<dbReference type="SUPFAM" id="SSF47050">
    <property type="entry name" value="VHP, Villin headpiece domain"/>
    <property type="match status" value="1"/>
</dbReference>
<sequence length="1206" mass="135562">MDGIETLQSSTAETKAERIARYKAERRRELAERYGNMEEYTSKYVRRDRKADDASETVPSTTKDNGTEPTYSRRGVRNNAEQNEDETKPEKEATTHVGAESSSSILENVSAVKTSYQCSHPESDEETQEVDDDDDQREGSSCSGGSFEEMQSFSPDESFEKTSSVSEDFEELESSLDGSQDSSLKQRLVEFTGREHEKKERLKKTPPTQLIQTSLTDRLSLLQGSENAWKKKKSGVDLGPKMSLVDRMKILKEKEEQWKNKGKGAANDSVQFTVAGRMAKRGLVSNEQKESPLNSLKKSVATPVKPHEEISSRSDVKVEGDKRLDKLESFLDKLHNKGVSKSKTSTIEVTTEAEKEVMTLDDEETFGNFYKSVSPTTLQDSTVVLTEEDFSQIQAHTPTLTSTVAEHKRAVRPARRNQGSRNPLRALAARNDLRQGYTEQRLNVAKVEAKRIQVERMAKHSNLADVALAGLASKENFRKVSLRSVKSTDVVTNNSTLPFNKLMLIRIKGRRHVQVRLVEPTVTSLNSGDCFLLITPKHCFFWTGEFANVIEKAKASEMASFVQAKRDLGCKAPQVTLLEEGINTDSRWAKEFWTLLGGKTKYRGAGEPEEDELYESGVLDSNGIYRLQGDKLVPHEDAWASIPSVTLLDSKEVLVFDFGSEVYVWHGKDVPLGDRKVAVKLGKQLYAGSYDYSNCRVNPLDASCTNKDVPLQGDGRPSWALFGRLSEHNETALFKEKFLDWAEMKKEETTQSEEIKSPVHSAVRAPLDLELHPCDAKALLDNEPEPVKTVLEGVNVQRGHGLVRTEDNRQAELATVAVDSWHIKEHSEEELPTESLGQLHEGDAYIIRWKYSVTTLVGKREKPGELSAATSGRERIACFFWQGRHSSISEKGTSALMTVELGSHRGSQVLVSQGKEAPCFLQLFQGGLIIHKGSREDGNSRGKERVYNLLGLSGTSSVKVEEVDEGGEPAEFVKALGGQDKKAYDCMLKDPGKYNYTPRLFRLTAGSGVFEGEEQLYPARVTEGVMGMPFLQENLYAVEQPALFMLDNRMEVYLWQGWQPEDEQRTGSAKMRWDTERKCAMETVLQYCKEKNPRRPPLAYLVVAGFEPLTFTNIFPYWEKNADISSKVGNLNKVMLVKDVLSQLSKQQYSIEELTRKPLPEGVDPLRVEDYLSDQDFKTLLEMSRVEFNALPNWKQKNLKKSKGLF</sequence>
<keyword evidence="4" id="KW-0963">Cytoplasm</keyword>
<name>A0A3P8V7H0_CYNSE</name>
<dbReference type="OMA" id="MEKFWGC"/>
<feature type="compositionally biased region" description="Polar residues" evidence="9">
    <location>
        <begin position="57"/>
        <end position="70"/>
    </location>
</feature>